<proteinExistence type="predicted"/>
<evidence type="ECO:0008006" key="5">
    <source>
        <dbReference type="Google" id="ProtNLM"/>
    </source>
</evidence>
<reference evidence="4" key="1">
    <citation type="submission" date="2018-01" db="EMBL/GenBank/DDBJ databases">
        <title>An insight into the sialome of Amazonian anophelines.</title>
        <authorList>
            <person name="Ribeiro J.M."/>
            <person name="Scarpassa V."/>
            <person name="Calvo E."/>
        </authorList>
    </citation>
    <scope>NUCLEOTIDE SEQUENCE</scope>
</reference>
<protein>
    <recommendedName>
        <fullName evidence="5">Secreted protein</fullName>
    </recommendedName>
</protein>
<feature type="chain" id="PRO_5014831206" description="Secreted protein" evidence="3">
    <location>
        <begin position="21"/>
        <end position="84"/>
    </location>
</feature>
<evidence type="ECO:0000256" key="2">
    <source>
        <dbReference type="SAM" id="Phobius"/>
    </source>
</evidence>
<name>A0A2M4DIE8_ANODA</name>
<evidence type="ECO:0000256" key="1">
    <source>
        <dbReference type="SAM" id="MobiDB-lite"/>
    </source>
</evidence>
<keyword evidence="2" id="KW-0472">Membrane</keyword>
<feature type="region of interest" description="Disordered" evidence="1">
    <location>
        <begin position="25"/>
        <end position="50"/>
    </location>
</feature>
<evidence type="ECO:0000256" key="3">
    <source>
        <dbReference type="SAM" id="SignalP"/>
    </source>
</evidence>
<dbReference type="AlphaFoldDB" id="A0A2M4DIE8"/>
<organism evidence="4">
    <name type="scientific">Anopheles darlingi</name>
    <name type="common">Mosquito</name>
    <dbReference type="NCBI Taxonomy" id="43151"/>
    <lineage>
        <taxon>Eukaryota</taxon>
        <taxon>Metazoa</taxon>
        <taxon>Ecdysozoa</taxon>
        <taxon>Arthropoda</taxon>
        <taxon>Hexapoda</taxon>
        <taxon>Insecta</taxon>
        <taxon>Pterygota</taxon>
        <taxon>Neoptera</taxon>
        <taxon>Endopterygota</taxon>
        <taxon>Diptera</taxon>
        <taxon>Nematocera</taxon>
        <taxon>Culicoidea</taxon>
        <taxon>Culicidae</taxon>
        <taxon>Anophelinae</taxon>
        <taxon>Anopheles</taxon>
    </lineage>
</organism>
<feature type="transmembrane region" description="Helical" evidence="2">
    <location>
        <begin position="62"/>
        <end position="81"/>
    </location>
</feature>
<dbReference type="EMBL" id="GGFL01013166">
    <property type="protein sequence ID" value="MBW77344.1"/>
    <property type="molecule type" value="Transcribed_RNA"/>
</dbReference>
<sequence length="84" mass="8974">MLPVNLFLALTVLLFNTAQSLPIPSGQSGGQDNPLPTGGACRTVTTSRTNGSRDRVVTATRFFLFVSYSTILSPLVFLLVMDGL</sequence>
<evidence type="ECO:0000313" key="4">
    <source>
        <dbReference type="EMBL" id="MBW77344.1"/>
    </source>
</evidence>
<keyword evidence="2" id="KW-1133">Transmembrane helix</keyword>
<keyword evidence="3" id="KW-0732">Signal</keyword>
<keyword evidence="2" id="KW-0812">Transmembrane</keyword>
<accession>A0A2M4DIE8</accession>
<feature type="signal peptide" evidence="3">
    <location>
        <begin position="1"/>
        <end position="20"/>
    </location>
</feature>